<sequence>MLTEICEFTCNSALSTSHCERSISKRAHSVCKKCRIPGIEYCGRFPSSSCCLFPPILIPPMFDLYCPPFCDTESSSITIFYSWQSFTKFPKGGACIYDVI</sequence>
<dbReference type="EMBL" id="JAODUO010000382">
    <property type="protein sequence ID" value="KAK2181777.1"/>
    <property type="molecule type" value="Genomic_DNA"/>
</dbReference>
<dbReference type="AlphaFoldDB" id="A0AAD9NT23"/>
<organism evidence="1 2">
    <name type="scientific">Ridgeia piscesae</name>
    <name type="common">Tubeworm</name>
    <dbReference type="NCBI Taxonomy" id="27915"/>
    <lineage>
        <taxon>Eukaryota</taxon>
        <taxon>Metazoa</taxon>
        <taxon>Spiralia</taxon>
        <taxon>Lophotrochozoa</taxon>
        <taxon>Annelida</taxon>
        <taxon>Polychaeta</taxon>
        <taxon>Sedentaria</taxon>
        <taxon>Canalipalpata</taxon>
        <taxon>Sabellida</taxon>
        <taxon>Siboglinidae</taxon>
        <taxon>Ridgeia</taxon>
    </lineage>
</organism>
<evidence type="ECO:0000313" key="1">
    <source>
        <dbReference type="EMBL" id="KAK2181777.1"/>
    </source>
</evidence>
<gene>
    <name evidence="1" type="ORF">NP493_382g02004</name>
</gene>
<proteinExistence type="predicted"/>
<evidence type="ECO:0000313" key="2">
    <source>
        <dbReference type="Proteomes" id="UP001209878"/>
    </source>
</evidence>
<dbReference type="Proteomes" id="UP001209878">
    <property type="component" value="Unassembled WGS sequence"/>
</dbReference>
<protein>
    <submittedName>
        <fullName evidence="1">Uncharacterized protein</fullName>
    </submittedName>
</protein>
<comment type="caution">
    <text evidence="1">The sequence shown here is derived from an EMBL/GenBank/DDBJ whole genome shotgun (WGS) entry which is preliminary data.</text>
</comment>
<name>A0AAD9NT23_RIDPI</name>
<reference evidence="1" key="1">
    <citation type="journal article" date="2023" name="Mol. Biol. Evol.">
        <title>Third-Generation Sequencing Reveals the Adaptive Role of the Epigenome in Three Deep-Sea Polychaetes.</title>
        <authorList>
            <person name="Perez M."/>
            <person name="Aroh O."/>
            <person name="Sun Y."/>
            <person name="Lan Y."/>
            <person name="Juniper S.K."/>
            <person name="Young C.R."/>
            <person name="Angers B."/>
            <person name="Qian P.Y."/>
        </authorList>
    </citation>
    <scope>NUCLEOTIDE SEQUENCE</scope>
    <source>
        <strain evidence="1">R07B-5</strain>
    </source>
</reference>
<keyword evidence="2" id="KW-1185">Reference proteome</keyword>
<accession>A0AAD9NT23</accession>